<evidence type="ECO:0000256" key="1">
    <source>
        <dbReference type="ARBA" id="ARBA00022630"/>
    </source>
</evidence>
<accession>A0A4R6QBV1</accession>
<gene>
    <name evidence="5" type="ORF">BC748_1204</name>
</gene>
<reference evidence="5 6" key="1">
    <citation type="submission" date="2019-03" db="EMBL/GenBank/DDBJ databases">
        <title>Genomic Encyclopedia of Archaeal and Bacterial Type Strains, Phase II (KMG-II): from individual species to whole genera.</title>
        <authorList>
            <person name="Goeker M."/>
        </authorList>
    </citation>
    <scope>NUCLEOTIDE SEQUENCE [LARGE SCALE GENOMIC DNA]</scope>
    <source>
        <strain evidence="5 6">DSM 25687</strain>
    </source>
</reference>
<dbReference type="RefSeq" id="WP_133532509.1">
    <property type="nucleotide sequence ID" value="NZ_SNXR01000012.1"/>
</dbReference>
<protein>
    <submittedName>
        <fullName evidence="5">PAS domain S-box-containing protein</fullName>
    </submittedName>
</protein>
<evidence type="ECO:0000256" key="2">
    <source>
        <dbReference type="ARBA" id="ARBA00022643"/>
    </source>
</evidence>
<dbReference type="InterPro" id="IPR035965">
    <property type="entry name" value="PAS-like_dom_sf"/>
</dbReference>
<evidence type="ECO:0000256" key="3">
    <source>
        <dbReference type="ARBA" id="ARBA00022991"/>
    </source>
</evidence>
<dbReference type="PANTHER" id="PTHR47429:SF2">
    <property type="entry name" value="PROTEIN TWIN LOV 1"/>
    <property type="match status" value="1"/>
</dbReference>
<dbReference type="SUPFAM" id="SSF55785">
    <property type="entry name" value="PYP-like sensor domain (PAS domain)"/>
    <property type="match status" value="1"/>
</dbReference>
<dbReference type="AlphaFoldDB" id="A0A4R6QBV1"/>
<dbReference type="CDD" id="cd00130">
    <property type="entry name" value="PAS"/>
    <property type="match status" value="1"/>
</dbReference>
<name>A0A4R6QBV1_9FLAO</name>
<dbReference type="EMBL" id="SNXR01000012">
    <property type="protein sequence ID" value="TDP60224.1"/>
    <property type="molecule type" value="Genomic_DNA"/>
</dbReference>
<keyword evidence="2" id="KW-0288">FMN</keyword>
<comment type="caution">
    <text evidence="5">The sequence shown here is derived from an EMBL/GenBank/DDBJ whole genome shotgun (WGS) entry which is preliminary data.</text>
</comment>
<evidence type="ECO:0000259" key="4">
    <source>
        <dbReference type="PROSITE" id="PS50112"/>
    </source>
</evidence>
<organism evidence="5 6">
    <name type="scientific">Flavobacterium dankookense</name>
    <dbReference type="NCBI Taxonomy" id="706186"/>
    <lineage>
        <taxon>Bacteria</taxon>
        <taxon>Pseudomonadati</taxon>
        <taxon>Bacteroidota</taxon>
        <taxon>Flavobacteriia</taxon>
        <taxon>Flavobacteriales</taxon>
        <taxon>Flavobacteriaceae</taxon>
        <taxon>Flavobacterium</taxon>
    </lineage>
</organism>
<dbReference type="NCBIfam" id="TIGR00229">
    <property type="entry name" value="sensory_box"/>
    <property type="match status" value="1"/>
</dbReference>
<keyword evidence="3" id="KW-0157">Chromophore</keyword>
<dbReference type="PANTHER" id="PTHR47429">
    <property type="entry name" value="PROTEIN TWIN LOV 1"/>
    <property type="match status" value="1"/>
</dbReference>
<keyword evidence="6" id="KW-1185">Reference proteome</keyword>
<dbReference type="PROSITE" id="PS50112">
    <property type="entry name" value="PAS"/>
    <property type="match status" value="1"/>
</dbReference>
<dbReference type="InterPro" id="IPR000014">
    <property type="entry name" value="PAS"/>
</dbReference>
<dbReference type="Gene3D" id="3.30.450.20">
    <property type="entry name" value="PAS domain"/>
    <property type="match status" value="1"/>
</dbReference>
<feature type="domain" description="PAS" evidence="4">
    <location>
        <begin position="72"/>
        <end position="103"/>
    </location>
</feature>
<evidence type="ECO:0000313" key="5">
    <source>
        <dbReference type="EMBL" id="TDP60224.1"/>
    </source>
</evidence>
<sequence length="171" mass="19643">MDFTEYEIAVKKYKNSFSAKYFPLISWDIYITFFDTLKKALPDVFLLNKIAVENNWNSNWNFQKELTSDTVIVVTDSNLKIVFASKNIVEMNGYKPEEVIGNSPKMFQGKLTDSNVSKEISSAVKEQRPFSQIITNYCKDGSLYKCHINGYPVFDKSGRLINFIAFEKIAA</sequence>
<evidence type="ECO:0000313" key="6">
    <source>
        <dbReference type="Proteomes" id="UP000295260"/>
    </source>
</evidence>
<dbReference type="OrthoDB" id="5760647at2"/>
<dbReference type="Proteomes" id="UP000295260">
    <property type="component" value="Unassembled WGS sequence"/>
</dbReference>
<proteinExistence type="predicted"/>
<dbReference type="Pfam" id="PF13426">
    <property type="entry name" value="PAS_9"/>
    <property type="match status" value="1"/>
</dbReference>
<keyword evidence="1" id="KW-0285">Flavoprotein</keyword>